<dbReference type="GO" id="GO:0045892">
    <property type="term" value="P:negative regulation of DNA-templated transcription"/>
    <property type="evidence" value="ECO:0007669"/>
    <property type="project" value="TreeGrafter"/>
</dbReference>
<keyword evidence="2" id="KW-0238">DNA-binding</keyword>
<dbReference type="Gene3D" id="1.10.10.10">
    <property type="entry name" value="Winged helix-like DNA-binding domain superfamily/Winged helix DNA-binding domain"/>
    <property type="match status" value="1"/>
</dbReference>
<dbReference type="SUPFAM" id="SSF46785">
    <property type="entry name" value="Winged helix' DNA-binding domain"/>
    <property type="match status" value="1"/>
</dbReference>
<evidence type="ECO:0000259" key="4">
    <source>
        <dbReference type="PROSITE" id="PS51077"/>
    </source>
</evidence>
<dbReference type="Pfam" id="PF09339">
    <property type="entry name" value="HTH_IclR"/>
    <property type="match status" value="1"/>
</dbReference>
<dbReference type="InterPro" id="IPR050707">
    <property type="entry name" value="HTH_MetabolicPath_Reg"/>
</dbReference>
<accession>A0A9D2NBS3</accession>
<evidence type="ECO:0000256" key="2">
    <source>
        <dbReference type="ARBA" id="ARBA00023125"/>
    </source>
</evidence>
<dbReference type="PANTHER" id="PTHR30136:SF24">
    <property type="entry name" value="HTH-TYPE TRANSCRIPTIONAL REPRESSOR ALLR"/>
    <property type="match status" value="1"/>
</dbReference>
<dbReference type="EMBL" id="DWWU01000038">
    <property type="protein sequence ID" value="HJC16007.1"/>
    <property type="molecule type" value="Genomic_DNA"/>
</dbReference>
<dbReference type="InterPro" id="IPR029016">
    <property type="entry name" value="GAF-like_dom_sf"/>
</dbReference>
<proteinExistence type="predicted"/>
<dbReference type="AlphaFoldDB" id="A0A9D2NBS3"/>
<dbReference type="Pfam" id="PF01614">
    <property type="entry name" value="IclR_C"/>
    <property type="match status" value="1"/>
</dbReference>
<feature type="domain" description="IclR-ED" evidence="5">
    <location>
        <begin position="78"/>
        <end position="260"/>
    </location>
</feature>
<keyword evidence="1" id="KW-0805">Transcription regulation</keyword>
<dbReference type="InterPro" id="IPR036390">
    <property type="entry name" value="WH_DNA-bd_sf"/>
</dbReference>
<evidence type="ECO:0000259" key="5">
    <source>
        <dbReference type="PROSITE" id="PS51078"/>
    </source>
</evidence>
<dbReference type="InterPro" id="IPR036388">
    <property type="entry name" value="WH-like_DNA-bd_sf"/>
</dbReference>
<evidence type="ECO:0000256" key="3">
    <source>
        <dbReference type="ARBA" id="ARBA00023163"/>
    </source>
</evidence>
<dbReference type="GO" id="GO:0003677">
    <property type="term" value="F:DNA binding"/>
    <property type="evidence" value="ECO:0007669"/>
    <property type="project" value="UniProtKB-KW"/>
</dbReference>
<comment type="caution">
    <text evidence="6">The sequence shown here is derived from an EMBL/GenBank/DDBJ whole genome shotgun (WGS) entry which is preliminary data.</text>
</comment>
<dbReference type="SUPFAM" id="SSF55781">
    <property type="entry name" value="GAF domain-like"/>
    <property type="match status" value="1"/>
</dbReference>
<evidence type="ECO:0000313" key="7">
    <source>
        <dbReference type="Proteomes" id="UP000823849"/>
    </source>
</evidence>
<gene>
    <name evidence="6" type="ORF">H9705_09350</name>
</gene>
<reference evidence="6" key="2">
    <citation type="submission" date="2021-04" db="EMBL/GenBank/DDBJ databases">
        <authorList>
            <person name="Gilroy R."/>
        </authorList>
    </citation>
    <scope>NUCLEOTIDE SEQUENCE</scope>
    <source>
        <strain evidence="6">CHK185-5351</strain>
    </source>
</reference>
<name>A0A9D2NBS3_9FIRM</name>
<dbReference type="Proteomes" id="UP000823849">
    <property type="component" value="Unassembled WGS sequence"/>
</dbReference>
<dbReference type="InterPro" id="IPR014757">
    <property type="entry name" value="Tscrpt_reg_IclR_C"/>
</dbReference>
<organism evidence="6 7">
    <name type="scientific">Candidatus Fusicatenibacter intestinigallinarum</name>
    <dbReference type="NCBI Taxonomy" id="2838598"/>
    <lineage>
        <taxon>Bacteria</taxon>
        <taxon>Bacillati</taxon>
        <taxon>Bacillota</taxon>
        <taxon>Clostridia</taxon>
        <taxon>Lachnospirales</taxon>
        <taxon>Lachnospiraceae</taxon>
        <taxon>Fusicatenibacter</taxon>
    </lineage>
</organism>
<dbReference type="InterPro" id="IPR005471">
    <property type="entry name" value="Tscrpt_reg_IclR_N"/>
</dbReference>
<protein>
    <submittedName>
        <fullName evidence="6">IclR family transcriptional regulator</fullName>
    </submittedName>
</protein>
<sequence length="260" mass="29851">MEDSDREEIHEGKNPIQVADRLFLTMEVLAQKGPMGLMELSNQLNLHKSTVHRLLNSLIYMGYARQDFESGKYSLTYKLLELSNQLLAHVDVIEIVRPYLKKLMRQTGETVHFVQKDGNYAVYIDKVESDQNSVRMVSKVGSRIPLYCSGVGKAMAAQMTEEQVRAMWEKSRIRALTPHTIVDYSEYLKALEEVRRKGYALDNEENELGVRCIAAGVTDYKGRPKYAFSISAPVSRMDDQRVEELAYYVLKMKDEIAREI</sequence>
<evidence type="ECO:0000313" key="6">
    <source>
        <dbReference type="EMBL" id="HJC16007.1"/>
    </source>
</evidence>
<dbReference type="PROSITE" id="PS51078">
    <property type="entry name" value="ICLR_ED"/>
    <property type="match status" value="1"/>
</dbReference>
<dbReference type="PANTHER" id="PTHR30136">
    <property type="entry name" value="HELIX-TURN-HELIX TRANSCRIPTIONAL REGULATOR, ICLR FAMILY"/>
    <property type="match status" value="1"/>
</dbReference>
<feature type="domain" description="HTH iclR-type" evidence="4">
    <location>
        <begin position="16"/>
        <end position="77"/>
    </location>
</feature>
<dbReference type="PROSITE" id="PS51077">
    <property type="entry name" value="HTH_ICLR"/>
    <property type="match status" value="1"/>
</dbReference>
<dbReference type="GO" id="GO:0003700">
    <property type="term" value="F:DNA-binding transcription factor activity"/>
    <property type="evidence" value="ECO:0007669"/>
    <property type="project" value="TreeGrafter"/>
</dbReference>
<dbReference type="SMART" id="SM00346">
    <property type="entry name" value="HTH_ICLR"/>
    <property type="match status" value="1"/>
</dbReference>
<reference evidence="6" key="1">
    <citation type="journal article" date="2021" name="PeerJ">
        <title>Extensive microbial diversity within the chicken gut microbiome revealed by metagenomics and culture.</title>
        <authorList>
            <person name="Gilroy R."/>
            <person name="Ravi A."/>
            <person name="Getino M."/>
            <person name="Pursley I."/>
            <person name="Horton D.L."/>
            <person name="Alikhan N.F."/>
            <person name="Baker D."/>
            <person name="Gharbi K."/>
            <person name="Hall N."/>
            <person name="Watson M."/>
            <person name="Adriaenssens E.M."/>
            <person name="Foster-Nyarko E."/>
            <person name="Jarju S."/>
            <person name="Secka A."/>
            <person name="Antonio M."/>
            <person name="Oren A."/>
            <person name="Chaudhuri R.R."/>
            <person name="La Ragione R."/>
            <person name="Hildebrand F."/>
            <person name="Pallen M.J."/>
        </authorList>
    </citation>
    <scope>NUCLEOTIDE SEQUENCE</scope>
    <source>
        <strain evidence="6">CHK185-5351</strain>
    </source>
</reference>
<keyword evidence="3" id="KW-0804">Transcription</keyword>
<dbReference type="Gene3D" id="3.30.450.40">
    <property type="match status" value="1"/>
</dbReference>
<evidence type="ECO:0000256" key="1">
    <source>
        <dbReference type="ARBA" id="ARBA00023015"/>
    </source>
</evidence>